<dbReference type="Proteomes" id="UP001285441">
    <property type="component" value="Unassembled WGS sequence"/>
</dbReference>
<sequence>MTASFSVASETVYPEVHNGTPTDIVIPLPVPNRSSLPRRSLEAVGSKSTNTFGNASDSDDNDVKLPNLEASIRALQAVPPPADLYERSWAIEEKLLGIRRTLHTLSIAVLENAKANAGSEEGILPIPPLSARAEQHRRGREGIADDLVGGHDIQAGNESTARHSAPSCTPTLMTSSGKSQTRRLVVAFWQTVLCPLENASVEKSTVGNGPVPGTLETEALEEMGIDGEEYVEDDATRTTKNMKNMKTTTKMTKSIKTQCLAPE</sequence>
<organism evidence="2 3">
    <name type="scientific">Podospora didyma</name>
    <dbReference type="NCBI Taxonomy" id="330526"/>
    <lineage>
        <taxon>Eukaryota</taxon>
        <taxon>Fungi</taxon>
        <taxon>Dikarya</taxon>
        <taxon>Ascomycota</taxon>
        <taxon>Pezizomycotina</taxon>
        <taxon>Sordariomycetes</taxon>
        <taxon>Sordariomycetidae</taxon>
        <taxon>Sordariales</taxon>
        <taxon>Podosporaceae</taxon>
        <taxon>Podospora</taxon>
    </lineage>
</organism>
<comment type="caution">
    <text evidence="2">The sequence shown here is derived from an EMBL/GenBank/DDBJ whole genome shotgun (WGS) entry which is preliminary data.</text>
</comment>
<dbReference type="EMBL" id="JAULSW010000003">
    <property type="protein sequence ID" value="KAK3387295.1"/>
    <property type="molecule type" value="Genomic_DNA"/>
</dbReference>
<feature type="compositionally biased region" description="Polar residues" evidence="1">
    <location>
        <begin position="166"/>
        <end position="176"/>
    </location>
</feature>
<name>A0AAE0U1M9_9PEZI</name>
<reference evidence="2" key="1">
    <citation type="journal article" date="2023" name="Mol. Phylogenet. Evol.">
        <title>Genome-scale phylogeny and comparative genomics of the fungal order Sordariales.</title>
        <authorList>
            <person name="Hensen N."/>
            <person name="Bonometti L."/>
            <person name="Westerberg I."/>
            <person name="Brannstrom I.O."/>
            <person name="Guillou S."/>
            <person name="Cros-Aarteil S."/>
            <person name="Calhoun S."/>
            <person name="Haridas S."/>
            <person name="Kuo A."/>
            <person name="Mondo S."/>
            <person name="Pangilinan J."/>
            <person name="Riley R."/>
            <person name="LaButti K."/>
            <person name="Andreopoulos B."/>
            <person name="Lipzen A."/>
            <person name="Chen C."/>
            <person name="Yan M."/>
            <person name="Daum C."/>
            <person name="Ng V."/>
            <person name="Clum A."/>
            <person name="Steindorff A."/>
            <person name="Ohm R.A."/>
            <person name="Martin F."/>
            <person name="Silar P."/>
            <person name="Natvig D.O."/>
            <person name="Lalanne C."/>
            <person name="Gautier V."/>
            <person name="Ament-Velasquez S.L."/>
            <person name="Kruys A."/>
            <person name="Hutchinson M.I."/>
            <person name="Powell A.J."/>
            <person name="Barry K."/>
            <person name="Miller A.N."/>
            <person name="Grigoriev I.V."/>
            <person name="Debuchy R."/>
            <person name="Gladieux P."/>
            <person name="Hiltunen Thoren M."/>
            <person name="Johannesson H."/>
        </authorList>
    </citation>
    <scope>NUCLEOTIDE SEQUENCE</scope>
    <source>
        <strain evidence="2">CBS 232.78</strain>
    </source>
</reference>
<feature type="compositionally biased region" description="Polar residues" evidence="1">
    <location>
        <begin position="46"/>
        <end position="56"/>
    </location>
</feature>
<accession>A0AAE0U1M9</accession>
<gene>
    <name evidence="2" type="ORF">B0H63DRAFT_521354</name>
</gene>
<feature type="region of interest" description="Disordered" evidence="1">
    <location>
        <begin position="153"/>
        <end position="176"/>
    </location>
</feature>
<evidence type="ECO:0000313" key="3">
    <source>
        <dbReference type="Proteomes" id="UP001285441"/>
    </source>
</evidence>
<evidence type="ECO:0000256" key="1">
    <source>
        <dbReference type="SAM" id="MobiDB-lite"/>
    </source>
</evidence>
<proteinExistence type="predicted"/>
<protein>
    <submittedName>
        <fullName evidence="2">Uncharacterized protein</fullName>
    </submittedName>
</protein>
<feature type="region of interest" description="Disordered" evidence="1">
    <location>
        <begin position="43"/>
        <end position="62"/>
    </location>
</feature>
<reference evidence="2" key="2">
    <citation type="submission" date="2023-06" db="EMBL/GenBank/DDBJ databases">
        <authorList>
            <consortium name="Lawrence Berkeley National Laboratory"/>
            <person name="Haridas S."/>
            <person name="Hensen N."/>
            <person name="Bonometti L."/>
            <person name="Westerberg I."/>
            <person name="Brannstrom I.O."/>
            <person name="Guillou S."/>
            <person name="Cros-Aarteil S."/>
            <person name="Calhoun S."/>
            <person name="Kuo A."/>
            <person name="Mondo S."/>
            <person name="Pangilinan J."/>
            <person name="Riley R."/>
            <person name="LaButti K."/>
            <person name="Andreopoulos B."/>
            <person name="Lipzen A."/>
            <person name="Chen C."/>
            <person name="Yanf M."/>
            <person name="Daum C."/>
            <person name="Ng V."/>
            <person name="Clum A."/>
            <person name="Steindorff A."/>
            <person name="Ohm R."/>
            <person name="Martin F."/>
            <person name="Silar P."/>
            <person name="Natvig D."/>
            <person name="Lalanne C."/>
            <person name="Gautier V."/>
            <person name="Ament-velasquez S.L."/>
            <person name="Kruys A."/>
            <person name="Hutchinson M.I."/>
            <person name="Powell A.J."/>
            <person name="Barry K."/>
            <person name="Miller A.N."/>
            <person name="Grigoriev I.V."/>
            <person name="Debuchy R."/>
            <person name="Gladieux P."/>
            <person name="Thoren M.H."/>
            <person name="Johannesson H."/>
        </authorList>
    </citation>
    <scope>NUCLEOTIDE SEQUENCE</scope>
    <source>
        <strain evidence="2">CBS 232.78</strain>
    </source>
</reference>
<dbReference type="AlphaFoldDB" id="A0AAE0U1M9"/>
<evidence type="ECO:0000313" key="2">
    <source>
        <dbReference type="EMBL" id="KAK3387295.1"/>
    </source>
</evidence>
<keyword evidence="3" id="KW-1185">Reference proteome</keyword>